<dbReference type="AlphaFoldDB" id="A0A2T0W1P2"/>
<dbReference type="RefSeq" id="WP_106355774.1">
    <property type="nucleotide sequence ID" value="NZ_PVTP01000003.1"/>
</dbReference>
<dbReference type="GO" id="GO:0008233">
    <property type="term" value="F:peptidase activity"/>
    <property type="evidence" value="ECO:0007669"/>
    <property type="project" value="UniProtKB-KW"/>
</dbReference>
<protein>
    <submittedName>
        <fullName evidence="5">Prohead serine protease</fullName>
    </submittedName>
</protein>
<organism evidence="5 6">
    <name type="scientific">Yoonia maritima</name>
    <dbReference type="NCBI Taxonomy" id="1435347"/>
    <lineage>
        <taxon>Bacteria</taxon>
        <taxon>Pseudomonadati</taxon>
        <taxon>Pseudomonadota</taxon>
        <taxon>Alphaproteobacteria</taxon>
        <taxon>Rhodobacterales</taxon>
        <taxon>Paracoccaceae</taxon>
        <taxon>Yoonia</taxon>
    </lineage>
</organism>
<dbReference type="Proteomes" id="UP000238007">
    <property type="component" value="Unassembled WGS sequence"/>
</dbReference>
<keyword evidence="1" id="KW-1188">Viral release from host cell</keyword>
<name>A0A2T0W1P2_9RHOB</name>
<sequence length="78" mass="8397">MSDRLEIKATLSVSDEGEITGIAWPFGTPDRVGDVIEKGAFSMPASLPMLFGHDQTQVIGVWDEISESEQGLIVNSSC</sequence>
<dbReference type="InterPro" id="IPR054613">
    <property type="entry name" value="Peptidase_S78_dom"/>
</dbReference>
<evidence type="ECO:0000259" key="4">
    <source>
        <dbReference type="Pfam" id="PF04586"/>
    </source>
</evidence>
<gene>
    <name evidence="5" type="ORF">CLV80_103218</name>
</gene>
<feature type="domain" description="Prohead serine protease" evidence="4">
    <location>
        <begin position="6"/>
        <end position="74"/>
    </location>
</feature>
<comment type="caution">
    <text evidence="5">The sequence shown here is derived from an EMBL/GenBank/DDBJ whole genome shotgun (WGS) entry which is preliminary data.</text>
</comment>
<evidence type="ECO:0000313" key="5">
    <source>
        <dbReference type="EMBL" id="PRY78890.1"/>
    </source>
</evidence>
<keyword evidence="3" id="KW-0378">Hydrolase</keyword>
<dbReference type="EMBL" id="PVTP01000003">
    <property type="protein sequence ID" value="PRY78890.1"/>
    <property type="molecule type" value="Genomic_DNA"/>
</dbReference>
<evidence type="ECO:0000313" key="6">
    <source>
        <dbReference type="Proteomes" id="UP000238007"/>
    </source>
</evidence>
<dbReference type="GO" id="GO:0006508">
    <property type="term" value="P:proteolysis"/>
    <property type="evidence" value="ECO:0007669"/>
    <property type="project" value="UniProtKB-KW"/>
</dbReference>
<evidence type="ECO:0000256" key="2">
    <source>
        <dbReference type="ARBA" id="ARBA00022670"/>
    </source>
</evidence>
<evidence type="ECO:0000256" key="3">
    <source>
        <dbReference type="ARBA" id="ARBA00022801"/>
    </source>
</evidence>
<evidence type="ECO:0000256" key="1">
    <source>
        <dbReference type="ARBA" id="ARBA00022612"/>
    </source>
</evidence>
<dbReference type="OrthoDB" id="9804926at2"/>
<dbReference type="Pfam" id="PF04586">
    <property type="entry name" value="Peptidase_S78"/>
    <property type="match status" value="1"/>
</dbReference>
<accession>A0A2T0W1P2</accession>
<keyword evidence="6" id="KW-1185">Reference proteome</keyword>
<proteinExistence type="predicted"/>
<reference evidence="5 6" key="1">
    <citation type="submission" date="2018-03" db="EMBL/GenBank/DDBJ databases">
        <title>Genomic Encyclopedia of Archaeal and Bacterial Type Strains, Phase II (KMG-II): from individual species to whole genera.</title>
        <authorList>
            <person name="Goeker M."/>
        </authorList>
    </citation>
    <scope>NUCLEOTIDE SEQUENCE [LARGE SCALE GENOMIC DNA]</scope>
    <source>
        <strain evidence="5 6">DSM 101533</strain>
    </source>
</reference>
<keyword evidence="2 5" id="KW-0645">Protease</keyword>